<protein>
    <submittedName>
        <fullName evidence="2">Fimbrial protein</fullName>
    </submittedName>
</protein>
<evidence type="ECO:0000259" key="1">
    <source>
        <dbReference type="Pfam" id="PF00419"/>
    </source>
</evidence>
<dbReference type="AlphaFoldDB" id="A0A419N1Y9"/>
<evidence type="ECO:0000313" key="2">
    <source>
        <dbReference type="EMBL" id="RJT32587.1"/>
    </source>
</evidence>
<name>A0A419N1Y9_9GAMM</name>
<dbReference type="Pfam" id="PF00419">
    <property type="entry name" value="Fimbrial"/>
    <property type="match status" value="1"/>
</dbReference>
<dbReference type="PANTHER" id="PTHR33420:SF25">
    <property type="entry name" value="PROTEIN FIMF"/>
    <property type="match status" value="1"/>
</dbReference>
<organism evidence="2 3">
    <name type="scientific">Rahnella woolbedingensis</name>
    <dbReference type="NCBI Taxonomy" id="1510574"/>
    <lineage>
        <taxon>Bacteria</taxon>
        <taxon>Pseudomonadati</taxon>
        <taxon>Pseudomonadota</taxon>
        <taxon>Gammaproteobacteria</taxon>
        <taxon>Enterobacterales</taxon>
        <taxon>Yersiniaceae</taxon>
        <taxon>Rahnella</taxon>
    </lineage>
</organism>
<accession>A0A419N1Y9</accession>
<feature type="domain" description="Fimbrial-type adhesion" evidence="1">
    <location>
        <begin position="17"/>
        <end position="163"/>
    </location>
</feature>
<dbReference type="Gene3D" id="2.60.40.1090">
    <property type="entry name" value="Fimbrial-type adhesion domain"/>
    <property type="match status" value="1"/>
</dbReference>
<sequence>MAMTLWAGNALAHDGEINISGKIVDKTCTVSADSTQILVSLGSVASKQFARPGDGTRYEPFSLHLEKCGSTASHVSVTFTGTPDSHDPALLTLTQEAGSATGMGIALYDSNKNQIRMMQTEAGTDLVPHEATVTLNFYARYLANGDVVSAGEANAATTFVLNYA</sequence>
<keyword evidence="3" id="KW-1185">Reference proteome</keyword>
<dbReference type="InterPro" id="IPR036937">
    <property type="entry name" value="Adhesion_dom_fimbrial_sf"/>
</dbReference>
<dbReference type="GO" id="GO:0009289">
    <property type="term" value="C:pilus"/>
    <property type="evidence" value="ECO:0007669"/>
    <property type="project" value="InterPro"/>
</dbReference>
<reference evidence="2 3" key="1">
    <citation type="submission" date="2018-09" db="EMBL/GenBank/DDBJ databases">
        <authorList>
            <person name="Le Fleche-Mateos A."/>
        </authorList>
    </citation>
    <scope>NUCLEOTIDE SEQUENCE [LARGE SCALE GENOMIC DNA]</scope>
    <source>
        <strain evidence="2 3">DSM 27399</strain>
    </source>
</reference>
<dbReference type="InterPro" id="IPR008966">
    <property type="entry name" value="Adhesion_dom_sf"/>
</dbReference>
<dbReference type="OrthoDB" id="6522787at2"/>
<dbReference type="Proteomes" id="UP000284908">
    <property type="component" value="Unassembled WGS sequence"/>
</dbReference>
<gene>
    <name evidence="2" type="ORF">D6C13_24485</name>
</gene>
<evidence type="ECO:0000313" key="3">
    <source>
        <dbReference type="Proteomes" id="UP000284908"/>
    </source>
</evidence>
<dbReference type="InterPro" id="IPR050263">
    <property type="entry name" value="Bact_Fimbrial_Adh_Pro"/>
</dbReference>
<dbReference type="PANTHER" id="PTHR33420">
    <property type="entry name" value="FIMBRIAL SUBUNIT ELFA-RELATED"/>
    <property type="match status" value="1"/>
</dbReference>
<dbReference type="EMBL" id="RAHH01000052">
    <property type="protein sequence ID" value="RJT32587.1"/>
    <property type="molecule type" value="Genomic_DNA"/>
</dbReference>
<proteinExistence type="predicted"/>
<comment type="caution">
    <text evidence="2">The sequence shown here is derived from an EMBL/GenBank/DDBJ whole genome shotgun (WGS) entry which is preliminary data.</text>
</comment>
<dbReference type="SUPFAM" id="SSF49401">
    <property type="entry name" value="Bacterial adhesins"/>
    <property type="match status" value="1"/>
</dbReference>
<dbReference type="GO" id="GO:0043709">
    <property type="term" value="P:cell adhesion involved in single-species biofilm formation"/>
    <property type="evidence" value="ECO:0007669"/>
    <property type="project" value="TreeGrafter"/>
</dbReference>
<dbReference type="InterPro" id="IPR000259">
    <property type="entry name" value="Adhesion_dom_fimbrial"/>
</dbReference>